<evidence type="ECO:0000256" key="1">
    <source>
        <dbReference type="ARBA" id="ARBA00003159"/>
    </source>
</evidence>
<evidence type="ECO:0000256" key="8">
    <source>
        <dbReference type="ARBA" id="ARBA00022989"/>
    </source>
</evidence>
<dbReference type="InterPro" id="IPR010065">
    <property type="entry name" value="AA_ABC_transptr_permease_3TM"/>
</dbReference>
<dbReference type="PANTHER" id="PTHR30614:SF20">
    <property type="entry name" value="GLUTAMINE TRANSPORT SYSTEM PERMEASE PROTEIN GLNP"/>
    <property type="match status" value="1"/>
</dbReference>
<feature type="transmembrane region" description="Helical" evidence="10">
    <location>
        <begin position="326"/>
        <end position="349"/>
    </location>
</feature>
<dbReference type="InterPro" id="IPR000515">
    <property type="entry name" value="MetI-like"/>
</dbReference>
<organism evidence="12 13">
    <name type="scientific">Endosaccharibacter trunci</name>
    <dbReference type="NCBI Taxonomy" id="2812733"/>
    <lineage>
        <taxon>Bacteria</taxon>
        <taxon>Pseudomonadati</taxon>
        <taxon>Pseudomonadota</taxon>
        <taxon>Alphaproteobacteria</taxon>
        <taxon>Acetobacterales</taxon>
        <taxon>Acetobacteraceae</taxon>
        <taxon>Endosaccharibacter</taxon>
    </lineage>
</organism>
<dbReference type="SUPFAM" id="SSF161098">
    <property type="entry name" value="MetI-like"/>
    <property type="match status" value="1"/>
</dbReference>
<evidence type="ECO:0000313" key="12">
    <source>
        <dbReference type="EMBL" id="MCQ8278208.1"/>
    </source>
</evidence>
<dbReference type="CDD" id="cd06261">
    <property type="entry name" value="TM_PBP2"/>
    <property type="match status" value="1"/>
</dbReference>
<feature type="transmembrane region" description="Helical" evidence="10">
    <location>
        <begin position="456"/>
        <end position="478"/>
    </location>
</feature>
<evidence type="ECO:0000256" key="2">
    <source>
        <dbReference type="ARBA" id="ARBA00004429"/>
    </source>
</evidence>
<evidence type="ECO:0000259" key="11">
    <source>
        <dbReference type="PROSITE" id="PS50928"/>
    </source>
</evidence>
<keyword evidence="5" id="KW-1003">Cell membrane</keyword>
<proteinExistence type="inferred from homology"/>
<dbReference type="Gene3D" id="1.10.3720.10">
    <property type="entry name" value="MetI-like"/>
    <property type="match status" value="1"/>
</dbReference>
<name>A0ABT1W8Q3_9PROT</name>
<reference evidence="12 13" key="1">
    <citation type="submission" date="2022-06" db="EMBL/GenBank/DDBJ databases">
        <title>Endosaccharibacter gen. nov., sp. nov., endophytic bacteria isolated from sugarcane.</title>
        <authorList>
            <person name="Pitiwittayakul N."/>
            <person name="Yukphan P."/>
            <person name="Charoenyingcharoen P."/>
            <person name="Tanasupawat S."/>
        </authorList>
    </citation>
    <scope>NUCLEOTIDE SEQUENCE [LARGE SCALE GENOMIC DNA]</scope>
    <source>
        <strain evidence="12 13">KSS8</strain>
    </source>
</reference>
<dbReference type="SMART" id="SM00079">
    <property type="entry name" value="PBPe"/>
    <property type="match status" value="1"/>
</dbReference>
<evidence type="ECO:0000256" key="10">
    <source>
        <dbReference type="RuleBase" id="RU363032"/>
    </source>
</evidence>
<dbReference type="SMART" id="SM00062">
    <property type="entry name" value="PBPb"/>
    <property type="match status" value="1"/>
</dbReference>
<feature type="domain" description="ABC transmembrane type-1" evidence="11">
    <location>
        <begin position="290"/>
        <end position="481"/>
    </location>
</feature>
<keyword evidence="13" id="KW-1185">Reference proteome</keyword>
<dbReference type="InterPro" id="IPR035906">
    <property type="entry name" value="MetI-like_sf"/>
</dbReference>
<dbReference type="InterPro" id="IPR001638">
    <property type="entry name" value="Solute-binding_3/MltF_N"/>
</dbReference>
<feature type="transmembrane region" description="Helical" evidence="10">
    <location>
        <begin position="289"/>
        <end position="314"/>
    </location>
</feature>
<dbReference type="NCBIfam" id="TIGR01726">
    <property type="entry name" value="HEQRo_perm_3TM"/>
    <property type="match status" value="1"/>
</dbReference>
<evidence type="ECO:0000256" key="4">
    <source>
        <dbReference type="ARBA" id="ARBA00022448"/>
    </source>
</evidence>
<evidence type="ECO:0000256" key="5">
    <source>
        <dbReference type="ARBA" id="ARBA00022475"/>
    </source>
</evidence>
<evidence type="ECO:0000256" key="7">
    <source>
        <dbReference type="ARBA" id="ARBA00022970"/>
    </source>
</evidence>
<dbReference type="InterPro" id="IPR043429">
    <property type="entry name" value="ArtM/GltK/GlnP/TcyL/YhdX-like"/>
</dbReference>
<keyword evidence="6 10" id="KW-0812">Transmembrane</keyword>
<keyword evidence="7" id="KW-0029">Amino-acid transport</keyword>
<dbReference type="Proteomes" id="UP001524587">
    <property type="component" value="Unassembled WGS sequence"/>
</dbReference>
<dbReference type="PROSITE" id="PS50928">
    <property type="entry name" value="ABC_TM1"/>
    <property type="match status" value="1"/>
</dbReference>
<dbReference type="SUPFAM" id="SSF53850">
    <property type="entry name" value="Periplasmic binding protein-like II"/>
    <property type="match status" value="1"/>
</dbReference>
<evidence type="ECO:0000313" key="13">
    <source>
        <dbReference type="Proteomes" id="UP001524587"/>
    </source>
</evidence>
<keyword evidence="8 10" id="KW-1133">Transmembrane helix</keyword>
<dbReference type="InterPro" id="IPR001320">
    <property type="entry name" value="Iontro_rcpt_C"/>
</dbReference>
<keyword evidence="4 10" id="KW-0813">Transport</keyword>
<comment type="subcellular location">
    <subcellularLocation>
        <location evidence="2">Cell inner membrane</location>
        <topology evidence="2">Multi-pass membrane protein</topology>
    </subcellularLocation>
    <subcellularLocation>
        <location evidence="10">Cell membrane</location>
        <topology evidence="10">Multi-pass membrane protein</topology>
    </subcellularLocation>
</comment>
<comment type="function">
    <text evidence="1">Part of the binding-protein-dependent transport system for glutamine; probably responsible for the translocation of the substrate across the membrane.</text>
</comment>
<dbReference type="Pfam" id="PF00528">
    <property type="entry name" value="BPD_transp_1"/>
    <property type="match status" value="1"/>
</dbReference>
<comment type="caution">
    <text evidence="12">The sequence shown here is derived from an EMBL/GenBank/DDBJ whole genome shotgun (WGS) entry which is preliminary data.</text>
</comment>
<dbReference type="Pfam" id="PF00497">
    <property type="entry name" value="SBP_bac_3"/>
    <property type="match status" value="1"/>
</dbReference>
<gene>
    <name evidence="12" type="ORF">NFI95_07075</name>
</gene>
<accession>A0ABT1W8Q3</accession>
<dbReference type="PANTHER" id="PTHR30614">
    <property type="entry name" value="MEMBRANE COMPONENT OF AMINO ACID ABC TRANSPORTER"/>
    <property type="match status" value="1"/>
</dbReference>
<protein>
    <submittedName>
        <fullName evidence="12">ABC transporter substrate-binding protein/permease</fullName>
    </submittedName>
</protein>
<dbReference type="EMBL" id="JAMSKV010000004">
    <property type="protein sequence ID" value="MCQ8278208.1"/>
    <property type="molecule type" value="Genomic_DNA"/>
</dbReference>
<dbReference type="CDD" id="cd13530">
    <property type="entry name" value="PBP2_peptides_like"/>
    <property type="match status" value="1"/>
</dbReference>
<evidence type="ECO:0000256" key="3">
    <source>
        <dbReference type="ARBA" id="ARBA00010072"/>
    </source>
</evidence>
<keyword evidence="9 10" id="KW-0472">Membrane</keyword>
<comment type="similarity">
    <text evidence="3">Belongs to the binding-protein-dependent transport system permease family. HisMQ subfamily.</text>
</comment>
<evidence type="ECO:0000256" key="6">
    <source>
        <dbReference type="ARBA" id="ARBA00022692"/>
    </source>
</evidence>
<dbReference type="Gene3D" id="3.40.190.10">
    <property type="entry name" value="Periplasmic binding protein-like II"/>
    <property type="match status" value="2"/>
</dbReference>
<sequence length="494" mass="54445">MLLLLFPLWAAQATELPALRWASDAQSGAPFVFHDPADQSRLTGFEYDIMQALAARMGRRPVFVQNDWDGLIPGLQRGLYDLVIDGIEITPEHRAVVAFSTPYYLTAERIAVRRGEAGLDTVDRLRGHVVGTLKDTTSMRLLEQAGGITLRTYEDETNAYSDLNNGRLDAVMLDAPIAQYYAVPDDRLKLVGAPIGSLAYGIALRQNDPVLLDAVNNGLEAMRRDGSLRRILQRWAMWTPQMAAAFDDPSTEAVPPTQWDHWLESTRPTATLGARLRRYAGFLPLIGRAALMTLAVSACAMVLAVVGGLVLALARRYGVPPLRWAATLYIEIVRGTPLLIQVLFIFYGLPSLGIRLDPFLAGVVALGLNYAAYEAENYRAGLQSVPHGQMEAAMALNLTQAQAVRHVLVPQAFRFVVPVMTNDFISLLKDSSLVSVITLSELTQAYIRLSTTYYDYLGTGLMIAAAYLLLGLPFVRLARIAERRLARSVSRRSV</sequence>
<evidence type="ECO:0000256" key="9">
    <source>
        <dbReference type="ARBA" id="ARBA00023136"/>
    </source>
</evidence>